<reference evidence="1 2" key="1">
    <citation type="submission" date="2009-10" db="EMBL/GenBank/DDBJ databases">
        <authorList>
            <person name="Weinstock G."/>
            <person name="Sodergren E."/>
            <person name="Clifton S."/>
            <person name="Fulton L."/>
            <person name="Fulton B."/>
            <person name="Courtney L."/>
            <person name="Fronick C."/>
            <person name="Harrison M."/>
            <person name="Strong C."/>
            <person name="Farmer C."/>
            <person name="Delahaunty K."/>
            <person name="Markovic C."/>
            <person name="Hall O."/>
            <person name="Minx P."/>
            <person name="Tomlinson C."/>
            <person name="Mitreva M."/>
            <person name="Nelson J."/>
            <person name="Hou S."/>
            <person name="Wollam A."/>
            <person name="Pepin K.H."/>
            <person name="Johnson M."/>
            <person name="Bhonagiri V."/>
            <person name="Nash W.E."/>
            <person name="Warren W."/>
            <person name="Chinwalla A."/>
            <person name="Mardis E.R."/>
            <person name="Wilson R.K."/>
        </authorList>
    </citation>
    <scope>NUCLEOTIDE SEQUENCE [LARGE SCALE GENOMIC DNA]</scope>
    <source>
        <strain evidence="1 2">ATCC 23970</strain>
    </source>
</reference>
<gene>
    <name evidence="1" type="ORF">NEILACOT_05476</name>
</gene>
<proteinExistence type="predicted"/>
<organism evidence="1 2">
    <name type="scientific">Neisseria lactamica ATCC 23970</name>
    <dbReference type="NCBI Taxonomy" id="546265"/>
    <lineage>
        <taxon>Bacteria</taxon>
        <taxon>Pseudomonadati</taxon>
        <taxon>Pseudomonadota</taxon>
        <taxon>Betaproteobacteria</taxon>
        <taxon>Neisseriales</taxon>
        <taxon>Neisseriaceae</taxon>
        <taxon>Neisseria</taxon>
    </lineage>
</organism>
<dbReference type="Proteomes" id="UP000003843">
    <property type="component" value="Unassembled WGS sequence"/>
</dbReference>
<name>D0WD40_NEILA</name>
<comment type="caution">
    <text evidence="1">The sequence shown here is derived from an EMBL/GenBank/DDBJ whole genome shotgun (WGS) entry which is preliminary data.</text>
</comment>
<evidence type="ECO:0000313" key="2">
    <source>
        <dbReference type="Proteomes" id="UP000003843"/>
    </source>
</evidence>
<accession>D0WD40</accession>
<evidence type="ECO:0000313" key="1">
    <source>
        <dbReference type="EMBL" id="EEZ74507.1"/>
    </source>
</evidence>
<sequence length="42" mass="4867">MTDYIRLRKVCKRIIIGLTNLSFNQNIGCAGFERLSKPRRAL</sequence>
<dbReference type="EMBL" id="ACEQ02000041">
    <property type="protein sequence ID" value="EEZ74507.1"/>
    <property type="molecule type" value="Genomic_DNA"/>
</dbReference>
<dbReference type="AlphaFoldDB" id="D0WD40"/>
<protein>
    <submittedName>
        <fullName evidence="1">Uncharacterized protein</fullName>
    </submittedName>
</protein>